<reference evidence="3 4" key="1">
    <citation type="journal article" date="2022" name="Nat. Plants">
        <title>Genomes of leafy and leafless Platanthera orchids illuminate the evolution of mycoheterotrophy.</title>
        <authorList>
            <person name="Li M.H."/>
            <person name="Liu K.W."/>
            <person name="Li Z."/>
            <person name="Lu H.C."/>
            <person name="Ye Q.L."/>
            <person name="Zhang D."/>
            <person name="Wang J.Y."/>
            <person name="Li Y.F."/>
            <person name="Zhong Z.M."/>
            <person name="Liu X."/>
            <person name="Yu X."/>
            <person name="Liu D.K."/>
            <person name="Tu X.D."/>
            <person name="Liu B."/>
            <person name="Hao Y."/>
            <person name="Liao X.Y."/>
            <person name="Jiang Y.T."/>
            <person name="Sun W.H."/>
            <person name="Chen J."/>
            <person name="Chen Y.Q."/>
            <person name="Ai Y."/>
            <person name="Zhai J.W."/>
            <person name="Wu S.S."/>
            <person name="Zhou Z."/>
            <person name="Hsiao Y.Y."/>
            <person name="Wu W.L."/>
            <person name="Chen Y.Y."/>
            <person name="Lin Y.F."/>
            <person name="Hsu J.L."/>
            <person name="Li C.Y."/>
            <person name="Wang Z.W."/>
            <person name="Zhao X."/>
            <person name="Zhong W.Y."/>
            <person name="Ma X.K."/>
            <person name="Ma L."/>
            <person name="Huang J."/>
            <person name="Chen G.Z."/>
            <person name="Huang M.Z."/>
            <person name="Huang L."/>
            <person name="Peng D.H."/>
            <person name="Luo Y.B."/>
            <person name="Zou S.Q."/>
            <person name="Chen S.P."/>
            <person name="Lan S."/>
            <person name="Tsai W.C."/>
            <person name="Van de Peer Y."/>
            <person name="Liu Z.J."/>
        </authorList>
    </citation>
    <scope>NUCLEOTIDE SEQUENCE [LARGE SCALE GENOMIC DNA]</scope>
    <source>
        <strain evidence="3">Lor288</strain>
    </source>
</reference>
<feature type="compositionally biased region" description="Acidic residues" evidence="1">
    <location>
        <begin position="254"/>
        <end position="279"/>
    </location>
</feature>
<dbReference type="Gene3D" id="2.30.30.140">
    <property type="match status" value="1"/>
</dbReference>
<dbReference type="PROSITE" id="PS50812">
    <property type="entry name" value="PWWP"/>
    <property type="match status" value="1"/>
</dbReference>
<feature type="compositionally biased region" description="Basic and acidic residues" evidence="1">
    <location>
        <begin position="293"/>
        <end position="302"/>
    </location>
</feature>
<proteinExistence type="predicted"/>
<feature type="compositionally biased region" description="Basic residues" evidence="1">
    <location>
        <begin position="566"/>
        <end position="575"/>
    </location>
</feature>
<feature type="region of interest" description="Disordered" evidence="1">
    <location>
        <begin position="338"/>
        <end position="365"/>
    </location>
</feature>
<comment type="caution">
    <text evidence="3">The sequence shown here is derived from an EMBL/GenBank/DDBJ whole genome shotgun (WGS) entry which is preliminary data.</text>
</comment>
<organism evidence="3 4">
    <name type="scientific">Platanthera guangdongensis</name>
    <dbReference type="NCBI Taxonomy" id="2320717"/>
    <lineage>
        <taxon>Eukaryota</taxon>
        <taxon>Viridiplantae</taxon>
        <taxon>Streptophyta</taxon>
        <taxon>Embryophyta</taxon>
        <taxon>Tracheophyta</taxon>
        <taxon>Spermatophyta</taxon>
        <taxon>Magnoliopsida</taxon>
        <taxon>Liliopsida</taxon>
        <taxon>Asparagales</taxon>
        <taxon>Orchidaceae</taxon>
        <taxon>Orchidoideae</taxon>
        <taxon>Orchideae</taxon>
        <taxon>Orchidinae</taxon>
        <taxon>Platanthera</taxon>
    </lineage>
</organism>
<feature type="region of interest" description="Disordered" evidence="1">
    <location>
        <begin position="546"/>
        <end position="579"/>
    </location>
</feature>
<keyword evidence="4" id="KW-1185">Reference proteome</keyword>
<dbReference type="Pfam" id="PF00855">
    <property type="entry name" value="PWWP"/>
    <property type="match status" value="1"/>
</dbReference>
<evidence type="ECO:0000256" key="1">
    <source>
        <dbReference type="SAM" id="MobiDB-lite"/>
    </source>
</evidence>
<feature type="compositionally biased region" description="Polar residues" evidence="1">
    <location>
        <begin position="339"/>
        <end position="353"/>
    </location>
</feature>
<feature type="region of interest" description="Disordered" evidence="1">
    <location>
        <begin position="1"/>
        <end position="20"/>
    </location>
</feature>
<dbReference type="InterPro" id="IPR052657">
    <property type="entry name" value="PDP_family_Arabidopsis"/>
</dbReference>
<evidence type="ECO:0000313" key="4">
    <source>
        <dbReference type="Proteomes" id="UP001412067"/>
    </source>
</evidence>
<dbReference type="SMART" id="SM00293">
    <property type="entry name" value="PWWP"/>
    <property type="match status" value="1"/>
</dbReference>
<feature type="region of interest" description="Disordered" evidence="1">
    <location>
        <begin position="254"/>
        <end position="321"/>
    </location>
</feature>
<dbReference type="CDD" id="cd05162">
    <property type="entry name" value="PWWP"/>
    <property type="match status" value="1"/>
</dbReference>
<evidence type="ECO:0000259" key="2">
    <source>
        <dbReference type="PROSITE" id="PS50812"/>
    </source>
</evidence>
<accession>A0ABR2N0L3</accession>
<dbReference type="InterPro" id="IPR000313">
    <property type="entry name" value="PWWP_dom"/>
</dbReference>
<feature type="compositionally biased region" description="Basic and acidic residues" evidence="1">
    <location>
        <begin position="482"/>
        <end position="500"/>
    </location>
</feature>
<feature type="compositionally biased region" description="Polar residues" evidence="1">
    <location>
        <begin position="547"/>
        <end position="561"/>
    </location>
</feature>
<sequence length="886" mass="97524">MDSLAPPETLTPDPLLAENPGLVPETLAQTEGNAVGNTPFTAGTFVWAKVKGQPWWPGLVSSQLKKDSVLVACFGNEERLAWCEPKQLKPFFKVFDEMSRQSRSKSFLSALHGCLQEVERSLELALACSCVPAEARPNPLRGDGGGEIPVARLSPKEFRERIMDVSRNVRAVDVLEAARLRSWVFGFGKVSMQGDSWEFCRRRGIDDLVDKIDLDALPVEMVGGKDEAEEGLAVDSSAGKRRRRSMSKLIAEMDLDLEDLDDDDDEEDDDNDEEDDEDKEEKSLRSMKRRGRGKLEAVKAEEEAGSSSGRRERKKSKYLSPPYTNLREVGKFLAMLPRKNSSSSDHGVTTGPSACQDDEEDDNKSSLLKIQRMPTVELLSELLSTAENPLHLKGNRGAKIIKFFFAMYRDSKYSDGADFEDYQKIELESTAKTEDSVEDSGKHELAGSSSKDLEVKQQKSNGKPGVDTETKLDSVPPKRNRRNVDDLDSKPQRNSDLEKQKPRRKKLLKDRISQGAPIFLDFCNANSLDAGKGKKKKSRNIMDGSLQEAQVDSDPNLSNASFHGKEKQKLRRRKKLNDATSKEIPANLDLNMADLWGESKLEQCNKRSKSDADDDSKMAVDPQIDGDLENVVGLDVEPLNYQKLVLVNEKRVGNKEDANGKAIQKLLCADARFSELGKSILKKKNASSQPKAKSGRRKVKGVDHPIFPREAALHLTFHSGAALPSTEDLIAAYSKYGDLIRSQPVELFEESNSARVLFAKDADAESAFKDKAGPFGSVATLRLHLSGIAADHGQSNHETASSSLQISNAISPVKSESAPAKPALPYIRKSLETMISTLAWSSSSPVNSVGSTSDGLKPEARENLVGEMQGLLQKVEKMLNGAGSSS</sequence>
<evidence type="ECO:0000313" key="3">
    <source>
        <dbReference type="EMBL" id="KAK8970033.1"/>
    </source>
</evidence>
<dbReference type="Proteomes" id="UP001412067">
    <property type="component" value="Unassembled WGS sequence"/>
</dbReference>
<dbReference type="PANTHER" id="PTHR10688:SF3">
    <property type="entry name" value="PWWP DOMAIN-CONTAINING PROTEIN 6"/>
    <property type="match status" value="1"/>
</dbReference>
<dbReference type="PANTHER" id="PTHR10688">
    <property type="entry name" value="PWWP DOMAIN-CONTAINING PROTEIN"/>
    <property type="match status" value="1"/>
</dbReference>
<feature type="region of interest" description="Disordered" evidence="1">
    <location>
        <begin position="430"/>
        <end position="507"/>
    </location>
</feature>
<dbReference type="SUPFAM" id="SSF63748">
    <property type="entry name" value="Tudor/PWWP/MBT"/>
    <property type="match status" value="1"/>
</dbReference>
<feature type="domain" description="PWWP" evidence="2">
    <location>
        <begin position="42"/>
        <end position="94"/>
    </location>
</feature>
<gene>
    <name evidence="3" type="ORF">KSP40_PGU017632</name>
</gene>
<name>A0ABR2N0L3_9ASPA</name>
<feature type="compositionally biased region" description="Basic and acidic residues" evidence="1">
    <location>
        <begin position="430"/>
        <end position="457"/>
    </location>
</feature>
<protein>
    <recommendedName>
        <fullName evidence="2">PWWP domain-containing protein</fullName>
    </recommendedName>
</protein>
<dbReference type="EMBL" id="JBBWWR010000002">
    <property type="protein sequence ID" value="KAK8970033.1"/>
    <property type="molecule type" value="Genomic_DNA"/>
</dbReference>